<evidence type="ECO:0000313" key="10">
    <source>
        <dbReference type="Proteomes" id="UP000813444"/>
    </source>
</evidence>
<evidence type="ECO:0000256" key="2">
    <source>
        <dbReference type="ARBA" id="ARBA00001946"/>
    </source>
</evidence>
<comment type="caution">
    <text evidence="9">The sequence shown here is derived from an EMBL/GenBank/DDBJ whole genome shotgun (WGS) entry which is preliminary data.</text>
</comment>
<evidence type="ECO:0000259" key="8">
    <source>
        <dbReference type="PROSITE" id="PS51462"/>
    </source>
</evidence>
<dbReference type="InterPro" id="IPR015797">
    <property type="entry name" value="NUDIX_hydrolase-like_dom_sf"/>
</dbReference>
<dbReference type="GO" id="GO:0046872">
    <property type="term" value="F:metal ion binding"/>
    <property type="evidence" value="ECO:0007669"/>
    <property type="project" value="UniProtKB-KW"/>
</dbReference>
<protein>
    <recommendedName>
        <fullName evidence="8">Nudix hydrolase domain-containing protein</fullName>
    </recommendedName>
</protein>
<keyword evidence="5" id="KW-0460">Magnesium</keyword>
<reference evidence="9" key="1">
    <citation type="journal article" date="2021" name="Nat. Commun.">
        <title>Genetic determinants of endophytism in the Arabidopsis root mycobiome.</title>
        <authorList>
            <person name="Mesny F."/>
            <person name="Miyauchi S."/>
            <person name="Thiergart T."/>
            <person name="Pickel B."/>
            <person name="Atanasova L."/>
            <person name="Karlsson M."/>
            <person name="Huettel B."/>
            <person name="Barry K.W."/>
            <person name="Haridas S."/>
            <person name="Chen C."/>
            <person name="Bauer D."/>
            <person name="Andreopoulos W."/>
            <person name="Pangilinan J."/>
            <person name="LaButti K."/>
            <person name="Riley R."/>
            <person name="Lipzen A."/>
            <person name="Clum A."/>
            <person name="Drula E."/>
            <person name="Henrissat B."/>
            <person name="Kohler A."/>
            <person name="Grigoriev I.V."/>
            <person name="Martin F.M."/>
            <person name="Hacquard S."/>
        </authorList>
    </citation>
    <scope>NUCLEOTIDE SEQUENCE</scope>
    <source>
        <strain evidence="9">MPI-CAGE-CH-0235</strain>
    </source>
</reference>
<dbReference type="Pfam" id="PF00293">
    <property type="entry name" value="NUDIX"/>
    <property type="match status" value="1"/>
</dbReference>
<comment type="cofactor">
    <cofactor evidence="2">
        <name>Mg(2+)</name>
        <dbReference type="ChEBI" id="CHEBI:18420"/>
    </cofactor>
</comment>
<organism evidence="9 10">
    <name type="scientific">Stachybotrys elegans</name>
    <dbReference type="NCBI Taxonomy" id="80388"/>
    <lineage>
        <taxon>Eukaryota</taxon>
        <taxon>Fungi</taxon>
        <taxon>Dikarya</taxon>
        <taxon>Ascomycota</taxon>
        <taxon>Pezizomycotina</taxon>
        <taxon>Sordariomycetes</taxon>
        <taxon>Hypocreomycetidae</taxon>
        <taxon>Hypocreales</taxon>
        <taxon>Stachybotryaceae</taxon>
        <taxon>Stachybotrys</taxon>
    </lineage>
</organism>
<dbReference type="AlphaFoldDB" id="A0A8K0SP89"/>
<proteinExistence type="predicted"/>
<feature type="region of interest" description="Disordered" evidence="7">
    <location>
        <begin position="1"/>
        <end position="45"/>
    </location>
</feature>
<evidence type="ECO:0000313" key="9">
    <source>
        <dbReference type="EMBL" id="KAH7313438.1"/>
    </source>
</evidence>
<dbReference type="EMBL" id="JAGPNK010000009">
    <property type="protein sequence ID" value="KAH7313438.1"/>
    <property type="molecule type" value="Genomic_DNA"/>
</dbReference>
<keyword evidence="6" id="KW-0464">Manganese</keyword>
<dbReference type="Gene3D" id="3.90.79.10">
    <property type="entry name" value="Nucleoside Triphosphate Pyrophosphohydrolase"/>
    <property type="match status" value="1"/>
</dbReference>
<dbReference type="PROSITE" id="PS51462">
    <property type="entry name" value="NUDIX"/>
    <property type="match status" value="1"/>
</dbReference>
<dbReference type="GO" id="GO:0005739">
    <property type="term" value="C:mitochondrion"/>
    <property type="evidence" value="ECO:0007669"/>
    <property type="project" value="TreeGrafter"/>
</dbReference>
<dbReference type="SUPFAM" id="SSF55811">
    <property type="entry name" value="Nudix"/>
    <property type="match status" value="1"/>
</dbReference>
<name>A0A8K0SP89_9HYPO</name>
<dbReference type="InterPro" id="IPR000086">
    <property type="entry name" value="NUDIX_hydrolase_dom"/>
</dbReference>
<accession>A0A8K0SP89</accession>
<keyword evidence="3" id="KW-0479">Metal-binding</keyword>
<dbReference type="PANTHER" id="PTHR12318:SF0">
    <property type="entry name" value="ACYL-COENZYME A DIPHOSPHATASE NUDT19"/>
    <property type="match status" value="1"/>
</dbReference>
<sequence length="374" mass="40896">MPLRSRPLLSLLSRRPSSQAHHRRLSSHLIRSSSSPSTTTYMDPRPSSSVILLSPANEVLLLQRVHTASSFASAHVFPGGNLDAFHDGPIPAPSSPDRHRDGPAYRLAALRECFEETGILLASASAAPGSGLLNLPQELRDVARRQIHAGQVSFGDWLRSVDGVANTDALIPFTRWLTPANVKKRFTTQMYLYMLPLSRSPDVPSEMLIPTPDDGVEHTSAQFASPQSFLARSAAGSIVLMPPQAYLLSLLTRFITATTRGLSPEELAAQRERLLAFLGTTPTADTERGKAHPTASIPWADKLISPHNLFVRQSDNRVVLGLDKPGPELKGSGRGGDWERVAIVRFTKAGASEVEIRRRQDALEEERRFAASKI</sequence>
<dbReference type="PANTHER" id="PTHR12318">
    <property type="entry name" value="TESTOSTERONE-REGULATED PROTEIN RP2"/>
    <property type="match status" value="1"/>
</dbReference>
<dbReference type="GO" id="GO:0016818">
    <property type="term" value="F:hydrolase activity, acting on acid anhydrides, in phosphorus-containing anhydrides"/>
    <property type="evidence" value="ECO:0007669"/>
    <property type="project" value="InterPro"/>
</dbReference>
<gene>
    <name evidence="9" type="ORF">B0I35DRAFT_435181</name>
</gene>
<evidence type="ECO:0000256" key="6">
    <source>
        <dbReference type="ARBA" id="ARBA00023211"/>
    </source>
</evidence>
<evidence type="ECO:0000256" key="1">
    <source>
        <dbReference type="ARBA" id="ARBA00001936"/>
    </source>
</evidence>
<keyword evidence="4" id="KW-0378">Hydrolase</keyword>
<keyword evidence="10" id="KW-1185">Reference proteome</keyword>
<evidence type="ECO:0000256" key="3">
    <source>
        <dbReference type="ARBA" id="ARBA00022723"/>
    </source>
</evidence>
<dbReference type="Proteomes" id="UP000813444">
    <property type="component" value="Unassembled WGS sequence"/>
</dbReference>
<dbReference type="InterPro" id="IPR039121">
    <property type="entry name" value="NUDT19"/>
</dbReference>
<comment type="cofactor">
    <cofactor evidence="1">
        <name>Mn(2+)</name>
        <dbReference type="ChEBI" id="CHEBI:29035"/>
    </cofactor>
</comment>
<dbReference type="OrthoDB" id="1695362at2759"/>
<dbReference type="CDD" id="cd18870">
    <property type="entry name" value="NUDIX_AcylCoAdiphos_Nudt19"/>
    <property type="match status" value="1"/>
</dbReference>
<feature type="compositionally biased region" description="Low complexity" evidence="7">
    <location>
        <begin position="1"/>
        <end position="18"/>
    </location>
</feature>
<feature type="domain" description="Nudix hydrolase" evidence="8">
    <location>
        <begin position="43"/>
        <end position="246"/>
    </location>
</feature>
<evidence type="ECO:0000256" key="5">
    <source>
        <dbReference type="ARBA" id="ARBA00022842"/>
    </source>
</evidence>
<feature type="compositionally biased region" description="Low complexity" evidence="7">
    <location>
        <begin position="27"/>
        <end position="40"/>
    </location>
</feature>
<evidence type="ECO:0000256" key="7">
    <source>
        <dbReference type="SAM" id="MobiDB-lite"/>
    </source>
</evidence>
<evidence type="ECO:0000256" key="4">
    <source>
        <dbReference type="ARBA" id="ARBA00022801"/>
    </source>
</evidence>